<gene>
    <name evidence="2" type="ORF">BN509_00456</name>
</gene>
<dbReference type="SUPFAM" id="SSF82171">
    <property type="entry name" value="DPP6 N-terminal domain-like"/>
    <property type="match status" value="1"/>
</dbReference>
<dbReference type="InterPro" id="IPR011659">
    <property type="entry name" value="WD40"/>
</dbReference>
<dbReference type="EMBL" id="CBCJ010000193">
    <property type="protein sequence ID" value="CDA72201.1"/>
    <property type="molecule type" value="Genomic_DNA"/>
</dbReference>
<comment type="caution">
    <text evidence="2">The sequence shown here is derived from an EMBL/GenBank/DDBJ whole genome shotgun (WGS) entry which is preliminary data.</text>
</comment>
<comment type="similarity">
    <text evidence="1">Belongs to the TolB family.</text>
</comment>
<dbReference type="Pfam" id="PF07676">
    <property type="entry name" value="PD40"/>
    <property type="match status" value="3"/>
</dbReference>
<proteinExistence type="inferred from homology"/>
<accession>R6CKY7</accession>
<dbReference type="Gene3D" id="2.120.10.30">
    <property type="entry name" value="TolB, C-terminal domain"/>
    <property type="match status" value="2"/>
</dbReference>
<sequence>MNIRIYVVSFIVMLCAPVILFAQQVDYSVVSVQEESGTEFTKITTVGDYVCMPIVNRSGSSINWLSNRILDISYEGTHIAYLSCRNNTVNIFIKDLSRQGGSVQRTNRTAIGDFSYSPDGKYICFSEQRGNENQIFQTSSDNGYVCRQMTSGNQDFSPIYSSDMKLLLFARQERMGVSIWSYNVGNNFLSSYSSGMNPCPVPGEQAFLCVRTNASGKSEIWKIDYEKGIETCIIADPDKNFTSPVLSPDGRWILFVGESLLHGNGFVYPNTDLFVCRIDGTGFAQLTYHAADDLSPVWSKDGRFIYFISQRGSSDGTANIWKMNFNY</sequence>
<reference evidence="2" key="1">
    <citation type="submission" date="2012-11" db="EMBL/GenBank/DDBJ databases">
        <title>Dependencies among metagenomic species, viruses, plasmids and units of genetic variation.</title>
        <authorList>
            <person name="Nielsen H.B."/>
            <person name="Almeida M."/>
            <person name="Juncker A.S."/>
            <person name="Rasmussen S."/>
            <person name="Li J."/>
            <person name="Sunagawa S."/>
            <person name="Plichta D."/>
            <person name="Gautier L."/>
            <person name="Le Chatelier E."/>
            <person name="Peletier E."/>
            <person name="Bonde I."/>
            <person name="Nielsen T."/>
            <person name="Manichanh C."/>
            <person name="Arumugam M."/>
            <person name="Batto J."/>
            <person name="Santos M.B.Q.D."/>
            <person name="Blom N."/>
            <person name="Borruel N."/>
            <person name="Burgdorf K.S."/>
            <person name="Boumezbeur F."/>
            <person name="Casellas F."/>
            <person name="Dore J."/>
            <person name="Guarner F."/>
            <person name="Hansen T."/>
            <person name="Hildebrand F."/>
            <person name="Kaas R.S."/>
            <person name="Kennedy S."/>
            <person name="Kristiansen K."/>
            <person name="Kultima J.R."/>
            <person name="Leonard P."/>
            <person name="Levenez F."/>
            <person name="Lund O."/>
            <person name="Moumen B."/>
            <person name="Le Paslier D."/>
            <person name="Pons N."/>
            <person name="Pedersen O."/>
            <person name="Prifti E."/>
            <person name="Qin J."/>
            <person name="Raes J."/>
            <person name="Tap J."/>
            <person name="Tims S."/>
            <person name="Ussery D.W."/>
            <person name="Yamada T."/>
            <person name="MetaHit consortium"/>
            <person name="Renault P."/>
            <person name="Sicheritz-Ponten T."/>
            <person name="Bork P."/>
            <person name="Wang J."/>
            <person name="Brunak S."/>
            <person name="Ehrlich S.D."/>
        </authorList>
    </citation>
    <scope>NUCLEOTIDE SEQUENCE [LARGE SCALE GENOMIC DNA]</scope>
</reference>
<dbReference type="RefSeq" id="WP_022125031.1">
    <property type="nucleotide sequence ID" value="NZ_FR880880.1"/>
</dbReference>
<evidence type="ECO:0000313" key="2">
    <source>
        <dbReference type="EMBL" id="CDA72201.1"/>
    </source>
</evidence>
<dbReference type="PANTHER" id="PTHR36842:SF1">
    <property type="entry name" value="PROTEIN TOLB"/>
    <property type="match status" value="1"/>
</dbReference>
<dbReference type="InterPro" id="IPR011042">
    <property type="entry name" value="6-blade_b-propeller_TolB-like"/>
</dbReference>
<evidence type="ECO:0000256" key="1">
    <source>
        <dbReference type="ARBA" id="ARBA00009820"/>
    </source>
</evidence>
<organism evidence="2 3">
    <name type="scientific">Phocaeicola coprocola CAG:162</name>
    <dbReference type="NCBI Taxonomy" id="1263040"/>
    <lineage>
        <taxon>Bacteria</taxon>
        <taxon>Pseudomonadati</taxon>
        <taxon>Bacteroidota</taxon>
        <taxon>Bacteroidia</taxon>
        <taxon>Bacteroidales</taxon>
        <taxon>Bacteroidaceae</taxon>
        <taxon>Phocaeicola</taxon>
    </lineage>
</organism>
<protein>
    <submittedName>
        <fullName evidence="2">Protein TolB</fullName>
    </submittedName>
</protein>
<dbReference type="PANTHER" id="PTHR36842">
    <property type="entry name" value="PROTEIN TOLB HOMOLOG"/>
    <property type="match status" value="1"/>
</dbReference>
<dbReference type="Proteomes" id="UP000018362">
    <property type="component" value="Unassembled WGS sequence"/>
</dbReference>
<name>R6CKY7_9BACT</name>
<dbReference type="AlphaFoldDB" id="R6CKY7"/>
<evidence type="ECO:0000313" key="3">
    <source>
        <dbReference type="Proteomes" id="UP000018362"/>
    </source>
</evidence>